<evidence type="ECO:0000313" key="10">
    <source>
        <dbReference type="EnsemblFungi" id="EJT80613"/>
    </source>
</evidence>
<feature type="region of interest" description="Disordered" evidence="6">
    <location>
        <begin position="1"/>
        <end position="30"/>
    </location>
</feature>
<dbReference type="GO" id="GO:0006401">
    <property type="term" value="P:RNA catabolic process"/>
    <property type="evidence" value="ECO:0007669"/>
    <property type="project" value="TreeGrafter"/>
</dbReference>
<dbReference type="PANTHER" id="PTHR13383:SF11">
    <property type="entry name" value="RIBONUCLEASE H2 SUBUNIT B"/>
    <property type="match status" value="1"/>
</dbReference>
<feature type="region of interest" description="Disordered" evidence="6">
    <location>
        <begin position="254"/>
        <end position="300"/>
    </location>
</feature>
<proteinExistence type="predicted"/>
<dbReference type="InterPro" id="IPR019024">
    <property type="entry name" value="RNase_H2_suB_wHTH"/>
</dbReference>
<sequence length="447" mass="48346">MARTRSTKAATATAKSKAKPSESVTASRHILSSEFENPSRLLILPKDATPDARIVSLPNPRYPKPTRYLVCPSTGIYEFTKIAAPKATPRSWLVAQYGDGGSPAARHVGDDDDTKQSERRFRAELVKSPELFIASKIDPVFLLLPALAAQPAGGNKSSGGSGKRMFLSSDSHLDRLVEGDSHLGEVLRWEGTRELLEGRMACVCDTVDAGDESMFRLSEDKLLEVLLSKARRVSLPKSMHEKFVTKALEAPVLGQRSAAAPKPAPQSTDQTDAEGDSADSQSSAATAGSSTTAASDASTAATSVGGDAAETADEVTAAITASKEVIQLQQLRVAFNFICSSYVPPALVVVLRELLAAKGQGTVDFAPLDEYLAHLAKLRQEATLARSASDFSRKRGHDEEQEERAEKKRKKDEEEKRKKANESRGVRDLKKVNVSGMKKMSDFFKKK</sequence>
<reference evidence="10" key="4">
    <citation type="journal article" date="2015" name="G3 (Bethesda)">
        <title>Genome sequences of three phytopathogenic species of the Magnaporthaceae family of fungi.</title>
        <authorList>
            <person name="Okagaki L.H."/>
            <person name="Nunes C.C."/>
            <person name="Sailsbery J."/>
            <person name="Clay B."/>
            <person name="Brown D."/>
            <person name="John T."/>
            <person name="Oh Y."/>
            <person name="Young N."/>
            <person name="Fitzgerald M."/>
            <person name="Haas B.J."/>
            <person name="Zeng Q."/>
            <person name="Young S."/>
            <person name="Adiconis X."/>
            <person name="Fan L."/>
            <person name="Levin J.Z."/>
            <person name="Mitchell T.K."/>
            <person name="Okubara P.A."/>
            <person name="Farman M.L."/>
            <person name="Kohn L.M."/>
            <person name="Birren B."/>
            <person name="Ma L.-J."/>
            <person name="Dean R.A."/>
        </authorList>
    </citation>
    <scope>NUCLEOTIDE SEQUENCE</scope>
    <source>
        <strain evidence="10">R3-111a-1</strain>
    </source>
</reference>
<protein>
    <recommendedName>
        <fullName evidence="2">Ribonuclease H2 subunit B</fullName>
    </recommendedName>
    <alternativeName>
        <fullName evidence="5">Ribonuclease HI subunit B</fullName>
    </alternativeName>
</protein>
<feature type="compositionally biased region" description="Basic and acidic residues" evidence="6">
    <location>
        <begin position="411"/>
        <end position="431"/>
    </location>
</feature>
<evidence type="ECO:0000256" key="3">
    <source>
        <dbReference type="ARBA" id="ARBA00023242"/>
    </source>
</evidence>
<feature type="domain" description="Ribonuclease H2 subunit B wHTH" evidence="7">
    <location>
        <begin position="141"/>
        <end position="348"/>
    </location>
</feature>
<evidence type="ECO:0000259" key="8">
    <source>
        <dbReference type="Pfam" id="PF17745"/>
    </source>
</evidence>
<feature type="region of interest" description="Disordered" evidence="6">
    <location>
        <begin position="386"/>
        <end position="433"/>
    </location>
</feature>
<feature type="domain" description="Rnh202 triple barrel" evidence="8">
    <location>
        <begin position="43"/>
        <end position="138"/>
    </location>
</feature>
<dbReference type="VEuPathDB" id="FungiDB:GGTG_00608"/>
<evidence type="ECO:0000313" key="9">
    <source>
        <dbReference type="EMBL" id="EJT80613.1"/>
    </source>
</evidence>
<gene>
    <name evidence="10" type="primary">20341066</name>
    <name evidence="9" type="ORF">GGTG_00608</name>
</gene>
<evidence type="ECO:0000256" key="5">
    <source>
        <dbReference type="ARBA" id="ARBA00033464"/>
    </source>
</evidence>
<dbReference type="Gene3D" id="1.10.20.120">
    <property type="match status" value="1"/>
</dbReference>
<reference evidence="9" key="2">
    <citation type="submission" date="2010-07" db="EMBL/GenBank/DDBJ databases">
        <authorList>
            <consortium name="The Broad Institute Genome Sequencing Platform"/>
            <consortium name="Broad Institute Genome Sequencing Center for Infectious Disease"/>
            <person name="Ma L.-J."/>
            <person name="Dead R."/>
            <person name="Young S."/>
            <person name="Zeng Q."/>
            <person name="Koehrsen M."/>
            <person name="Alvarado L."/>
            <person name="Berlin A."/>
            <person name="Chapman S.B."/>
            <person name="Chen Z."/>
            <person name="Freedman E."/>
            <person name="Gellesch M."/>
            <person name="Goldberg J."/>
            <person name="Griggs A."/>
            <person name="Gujja S."/>
            <person name="Heilman E.R."/>
            <person name="Heiman D."/>
            <person name="Hepburn T."/>
            <person name="Howarth C."/>
            <person name="Jen D."/>
            <person name="Larson L."/>
            <person name="Mehta T."/>
            <person name="Neiman D."/>
            <person name="Pearson M."/>
            <person name="Roberts A."/>
            <person name="Saif S."/>
            <person name="Shea T."/>
            <person name="Shenoy N."/>
            <person name="Sisk P."/>
            <person name="Stolte C."/>
            <person name="Sykes S."/>
            <person name="Walk T."/>
            <person name="White J."/>
            <person name="Yandava C."/>
            <person name="Haas B."/>
            <person name="Nusbaum C."/>
            <person name="Birren B."/>
        </authorList>
    </citation>
    <scope>NUCLEOTIDE SEQUENCE</scope>
    <source>
        <strain evidence="9">R3-111a-1</strain>
    </source>
</reference>
<dbReference type="AlphaFoldDB" id="J3NH70"/>
<accession>J3NH70</accession>
<dbReference type="STRING" id="644352.J3NH70"/>
<organism evidence="9">
    <name type="scientific">Gaeumannomyces tritici (strain R3-111a-1)</name>
    <name type="common">Wheat and barley take-all root rot fungus</name>
    <name type="synonym">Gaeumannomyces graminis var. tritici</name>
    <dbReference type="NCBI Taxonomy" id="644352"/>
    <lineage>
        <taxon>Eukaryota</taxon>
        <taxon>Fungi</taxon>
        <taxon>Dikarya</taxon>
        <taxon>Ascomycota</taxon>
        <taxon>Pezizomycotina</taxon>
        <taxon>Sordariomycetes</taxon>
        <taxon>Sordariomycetidae</taxon>
        <taxon>Magnaporthales</taxon>
        <taxon>Magnaporthaceae</taxon>
        <taxon>Gaeumannomyces</taxon>
    </lineage>
</organism>
<evidence type="ECO:0000256" key="6">
    <source>
        <dbReference type="SAM" id="MobiDB-lite"/>
    </source>
</evidence>
<evidence type="ECO:0000256" key="1">
    <source>
        <dbReference type="ARBA" id="ARBA00004123"/>
    </source>
</evidence>
<reference evidence="10" key="5">
    <citation type="submission" date="2018-04" db="UniProtKB">
        <authorList>
            <consortium name="EnsemblFungi"/>
        </authorList>
    </citation>
    <scope>IDENTIFICATION</scope>
    <source>
        <strain evidence="10">R3-111a-1</strain>
    </source>
</reference>
<dbReference type="InterPro" id="IPR040456">
    <property type="entry name" value="RNase_H2_suB"/>
</dbReference>
<dbReference type="Pfam" id="PF17745">
    <property type="entry name" value="Ydr279_N"/>
    <property type="match status" value="1"/>
</dbReference>
<evidence type="ECO:0000259" key="7">
    <source>
        <dbReference type="Pfam" id="PF09468"/>
    </source>
</evidence>
<dbReference type="PANTHER" id="PTHR13383">
    <property type="entry name" value="RIBONUCLEASE H2 SUBUNIT B"/>
    <property type="match status" value="1"/>
</dbReference>
<dbReference type="CDD" id="cd09270">
    <property type="entry name" value="RNase_H2-B"/>
    <property type="match status" value="1"/>
</dbReference>
<evidence type="ECO:0000256" key="4">
    <source>
        <dbReference type="ARBA" id="ARBA00024778"/>
    </source>
</evidence>
<dbReference type="EMBL" id="GL385395">
    <property type="protein sequence ID" value="EJT80613.1"/>
    <property type="molecule type" value="Genomic_DNA"/>
</dbReference>
<evidence type="ECO:0000313" key="11">
    <source>
        <dbReference type="Proteomes" id="UP000006039"/>
    </source>
</evidence>
<feature type="compositionally biased region" description="Low complexity" evidence="6">
    <location>
        <begin position="278"/>
        <end position="300"/>
    </location>
</feature>
<evidence type="ECO:0000256" key="2">
    <source>
        <dbReference type="ARBA" id="ARBA00019062"/>
    </source>
</evidence>
<dbReference type="Pfam" id="PF09468">
    <property type="entry name" value="RNase_H2-Ydr279"/>
    <property type="match status" value="1"/>
</dbReference>
<reference evidence="11" key="1">
    <citation type="submission" date="2010-07" db="EMBL/GenBank/DDBJ databases">
        <title>The genome sequence of Gaeumannomyces graminis var. tritici strain R3-111a-1.</title>
        <authorList>
            <consortium name="The Broad Institute Genome Sequencing Platform"/>
            <person name="Ma L.-J."/>
            <person name="Dead R."/>
            <person name="Young S."/>
            <person name="Zeng Q."/>
            <person name="Koehrsen M."/>
            <person name="Alvarado L."/>
            <person name="Berlin A."/>
            <person name="Chapman S.B."/>
            <person name="Chen Z."/>
            <person name="Freedman E."/>
            <person name="Gellesch M."/>
            <person name="Goldberg J."/>
            <person name="Griggs A."/>
            <person name="Gujja S."/>
            <person name="Heilman E.R."/>
            <person name="Heiman D."/>
            <person name="Hepburn T."/>
            <person name="Howarth C."/>
            <person name="Jen D."/>
            <person name="Larson L."/>
            <person name="Mehta T."/>
            <person name="Neiman D."/>
            <person name="Pearson M."/>
            <person name="Roberts A."/>
            <person name="Saif S."/>
            <person name="Shea T."/>
            <person name="Shenoy N."/>
            <person name="Sisk P."/>
            <person name="Stolte C."/>
            <person name="Sykes S."/>
            <person name="Walk T."/>
            <person name="White J."/>
            <person name="Yandava C."/>
            <person name="Haas B."/>
            <person name="Nusbaum C."/>
            <person name="Birren B."/>
        </authorList>
    </citation>
    <scope>NUCLEOTIDE SEQUENCE [LARGE SCALE GENOMIC DNA]</scope>
    <source>
        <strain evidence="11">R3-111a-1</strain>
    </source>
</reference>
<name>J3NH70_GAET3</name>
<dbReference type="HOGENOM" id="CLU_057573_0_0_1"/>
<dbReference type="GO" id="GO:0032299">
    <property type="term" value="C:ribonuclease H2 complex"/>
    <property type="evidence" value="ECO:0007669"/>
    <property type="project" value="InterPro"/>
</dbReference>
<keyword evidence="3" id="KW-0539">Nucleus</keyword>
<feature type="compositionally biased region" description="Low complexity" evidence="6">
    <location>
        <begin position="1"/>
        <end position="15"/>
    </location>
</feature>
<keyword evidence="11" id="KW-1185">Reference proteome</keyword>
<dbReference type="GO" id="GO:0005654">
    <property type="term" value="C:nucleoplasm"/>
    <property type="evidence" value="ECO:0007669"/>
    <property type="project" value="TreeGrafter"/>
</dbReference>
<dbReference type="EnsemblFungi" id="EJT80613">
    <property type="protein sequence ID" value="EJT80613"/>
    <property type="gene ID" value="GGTG_00608"/>
</dbReference>
<comment type="subcellular location">
    <subcellularLocation>
        <location evidence="1">Nucleus</location>
    </subcellularLocation>
</comment>
<dbReference type="Proteomes" id="UP000006039">
    <property type="component" value="Unassembled WGS sequence"/>
</dbReference>
<dbReference type="InterPro" id="IPR041195">
    <property type="entry name" value="Rnh202_N"/>
</dbReference>
<dbReference type="OrthoDB" id="29098at2759"/>
<dbReference type="GeneID" id="20341066"/>
<comment type="function">
    <text evidence="4">Non catalytic subunit of RNase H2, an endonuclease that specifically degrades the RNA of RNA:DNA hybrids. Participates in DNA replication, possibly by mediating the removal of lagging-strand Okazaki fragment RNA primers during DNA replication. Mediates the excision of single ribonucleotides from DNA:RNA duplexes.</text>
</comment>
<dbReference type="RefSeq" id="XP_009216622.1">
    <property type="nucleotide sequence ID" value="XM_009218358.1"/>
</dbReference>
<reference evidence="9" key="3">
    <citation type="submission" date="2010-09" db="EMBL/GenBank/DDBJ databases">
        <title>Annotation of Gaeumannomyces graminis var. tritici R3-111a-1.</title>
        <authorList>
            <consortium name="The Broad Institute Genome Sequencing Platform"/>
            <person name="Ma L.-J."/>
            <person name="Dead R."/>
            <person name="Young S.K."/>
            <person name="Zeng Q."/>
            <person name="Gargeya S."/>
            <person name="Fitzgerald M."/>
            <person name="Haas B."/>
            <person name="Abouelleil A."/>
            <person name="Alvarado L."/>
            <person name="Arachchi H.M."/>
            <person name="Berlin A."/>
            <person name="Brown A."/>
            <person name="Chapman S.B."/>
            <person name="Chen Z."/>
            <person name="Dunbar C."/>
            <person name="Freedman E."/>
            <person name="Gearin G."/>
            <person name="Gellesch M."/>
            <person name="Goldberg J."/>
            <person name="Griggs A."/>
            <person name="Gujja S."/>
            <person name="Heiman D."/>
            <person name="Howarth C."/>
            <person name="Larson L."/>
            <person name="Lui A."/>
            <person name="MacDonald P.J.P."/>
            <person name="Mehta T."/>
            <person name="Montmayeur A."/>
            <person name="Murphy C."/>
            <person name="Neiman D."/>
            <person name="Pearson M."/>
            <person name="Priest M."/>
            <person name="Roberts A."/>
            <person name="Saif S."/>
            <person name="Shea T."/>
            <person name="Shenoy N."/>
            <person name="Sisk P."/>
            <person name="Stolte C."/>
            <person name="Sykes S."/>
            <person name="Yandava C."/>
            <person name="Wortman J."/>
            <person name="Nusbaum C."/>
            <person name="Birren B."/>
        </authorList>
    </citation>
    <scope>NUCLEOTIDE SEQUENCE</scope>
    <source>
        <strain evidence="9">R3-111a-1</strain>
    </source>
</reference>
<dbReference type="eggNOG" id="ENOG502SCDS">
    <property type="taxonomic scope" value="Eukaryota"/>
</dbReference>